<protein>
    <submittedName>
        <fullName evidence="2">Uncharacterized protein</fullName>
    </submittedName>
</protein>
<accession>A0ABW4H9V9</accession>
<evidence type="ECO:0000313" key="2">
    <source>
        <dbReference type="EMBL" id="MFD1601920.1"/>
    </source>
</evidence>
<proteinExistence type="predicted"/>
<dbReference type="RefSeq" id="WP_379816350.1">
    <property type="nucleotide sequence ID" value="NZ_JBHUDZ010000002.1"/>
</dbReference>
<feature type="transmembrane region" description="Helical" evidence="1">
    <location>
        <begin position="34"/>
        <end position="52"/>
    </location>
</feature>
<dbReference type="EMBL" id="JBHUDZ010000002">
    <property type="protein sequence ID" value="MFD1601920.1"/>
    <property type="molecule type" value="Genomic_DNA"/>
</dbReference>
<keyword evidence="3" id="KW-1185">Reference proteome</keyword>
<evidence type="ECO:0000313" key="3">
    <source>
        <dbReference type="Proteomes" id="UP001597138"/>
    </source>
</evidence>
<comment type="caution">
    <text evidence="2">The sequence shown here is derived from an EMBL/GenBank/DDBJ whole genome shotgun (WGS) entry which is preliminary data.</text>
</comment>
<feature type="transmembrane region" description="Helical" evidence="1">
    <location>
        <begin position="90"/>
        <end position="111"/>
    </location>
</feature>
<evidence type="ECO:0000256" key="1">
    <source>
        <dbReference type="SAM" id="Phobius"/>
    </source>
</evidence>
<name>A0ABW4H9V9_9FLAO</name>
<dbReference type="Proteomes" id="UP001597138">
    <property type="component" value="Unassembled WGS sequence"/>
</dbReference>
<feature type="transmembrane region" description="Helical" evidence="1">
    <location>
        <begin position="123"/>
        <end position="142"/>
    </location>
</feature>
<feature type="transmembrane region" description="Helical" evidence="1">
    <location>
        <begin position="6"/>
        <end position="25"/>
    </location>
</feature>
<keyword evidence="1" id="KW-0472">Membrane</keyword>
<sequence>MSNLYMSHLYFVGQLLLMGFFYYTLAKNTIDKKIILGGIIAGILVLIVQYGLDPSLFFKFNLLEITVTSLLVVFFALFHLYNMLTSTKEYYYITVGIIIYLLTSTILFLVGNLTIGLSENFKFLTWTLNAVLVLMNQLFILYEWKISFSKKAVPLKQKE</sequence>
<organism evidence="2 3">
    <name type="scientific">Flavobacterium artemisiae</name>
    <dbReference type="NCBI Taxonomy" id="2126556"/>
    <lineage>
        <taxon>Bacteria</taxon>
        <taxon>Pseudomonadati</taxon>
        <taxon>Bacteroidota</taxon>
        <taxon>Flavobacteriia</taxon>
        <taxon>Flavobacteriales</taxon>
        <taxon>Flavobacteriaceae</taxon>
        <taxon>Flavobacterium</taxon>
    </lineage>
</organism>
<reference evidence="3" key="1">
    <citation type="journal article" date="2019" name="Int. J. Syst. Evol. Microbiol.">
        <title>The Global Catalogue of Microorganisms (GCM) 10K type strain sequencing project: providing services to taxonomists for standard genome sequencing and annotation.</title>
        <authorList>
            <consortium name="The Broad Institute Genomics Platform"/>
            <consortium name="The Broad Institute Genome Sequencing Center for Infectious Disease"/>
            <person name="Wu L."/>
            <person name="Ma J."/>
        </authorList>
    </citation>
    <scope>NUCLEOTIDE SEQUENCE [LARGE SCALE GENOMIC DNA]</scope>
    <source>
        <strain evidence="3">CCUG 70865</strain>
    </source>
</reference>
<gene>
    <name evidence="2" type="ORF">ACFSC2_04130</name>
</gene>
<keyword evidence="1" id="KW-1133">Transmembrane helix</keyword>
<keyword evidence="1" id="KW-0812">Transmembrane</keyword>
<feature type="transmembrane region" description="Helical" evidence="1">
    <location>
        <begin position="58"/>
        <end position="78"/>
    </location>
</feature>